<dbReference type="PANTHER" id="PTHR43685:SF2">
    <property type="entry name" value="GLYCOSYLTRANSFERASE 2-LIKE DOMAIN-CONTAINING PROTEIN"/>
    <property type="match status" value="1"/>
</dbReference>
<gene>
    <name evidence="2" type="ORF">MTX78_04930</name>
</gene>
<sequence>MNGWLLFQKQNHIVFSRKQFPKISIITPSYNQGQYLEETIKSIIAQEYSNFELIIIDAGSSDNTVEVIRKYESWITYWVSEKDRGQSHAIQKGLEVATGDIINWINSDDIVAPGTFQRIAAEFDLEKYDAICGYCDFFLHDLDHLDLRNMRMGIGATVGDTISLNQINQPSTYFKASVIKQLGIDEQFRYTMDLDLWYRYLLVAGQRKVLLSEGLFSYFRLHDSSKSVAEGEKFHGDVWKVYYNVLYSMQQHEVLLKFASHFIPTFSNFRPTRYAIQVSPAELRAFVRYVAWEGVHYYNSQWDQAAARKCLVLAYHNGQKLNKDVVRQMVKHYVLPTSIAKWFAARSAK</sequence>
<evidence type="ECO:0000313" key="2">
    <source>
        <dbReference type="EMBL" id="UOG75944.1"/>
    </source>
</evidence>
<evidence type="ECO:0000313" key="3">
    <source>
        <dbReference type="Proteomes" id="UP000831113"/>
    </source>
</evidence>
<dbReference type="EMBL" id="CP094669">
    <property type="protein sequence ID" value="UOG75944.1"/>
    <property type="molecule type" value="Genomic_DNA"/>
</dbReference>
<dbReference type="InterPro" id="IPR001173">
    <property type="entry name" value="Glyco_trans_2-like"/>
</dbReference>
<feature type="domain" description="Glycosyltransferase 2-like" evidence="1">
    <location>
        <begin position="24"/>
        <end position="144"/>
    </location>
</feature>
<name>A0ABY4D421_9BACT</name>
<dbReference type="PANTHER" id="PTHR43685">
    <property type="entry name" value="GLYCOSYLTRANSFERASE"/>
    <property type="match status" value="1"/>
</dbReference>
<dbReference type="InterPro" id="IPR050834">
    <property type="entry name" value="Glycosyltransf_2"/>
</dbReference>
<dbReference type="Pfam" id="PF00535">
    <property type="entry name" value="Glycos_transf_2"/>
    <property type="match status" value="1"/>
</dbReference>
<organism evidence="2 3">
    <name type="scientific">Hymenobacter tibetensis</name>
    <dbReference type="NCBI Taxonomy" id="497967"/>
    <lineage>
        <taxon>Bacteria</taxon>
        <taxon>Pseudomonadati</taxon>
        <taxon>Bacteroidota</taxon>
        <taxon>Cytophagia</taxon>
        <taxon>Cytophagales</taxon>
        <taxon>Hymenobacteraceae</taxon>
        <taxon>Hymenobacter</taxon>
    </lineage>
</organism>
<dbReference type="CDD" id="cd06433">
    <property type="entry name" value="GT_2_WfgS_like"/>
    <property type="match status" value="1"/>
</dbReference>
<dbReference type="SUPFAM" id="SSF53448">
    <property type="entry name" value="Nucleotide-diphospho-sugar transferases"/>
    <property type="match status" value="1"/>
</dbReference>
<evidence type="ECO:0000259" key="1">
    <source>
        <dbReference type="Pfam" id="PF00535"/>
    </source>
</evidence>
<keyword evidence="3" id="KW-1185">Reference proteome</keyword>
<dbReference type="RefSeq" id="WP_243800438.1">
    <property type="nucleotide sequence ID" value="NZ_CP094669.1"/>
</dbReference>
<dbReference type="InterPro" id="IPR029044">
    <property type="entry name" value="Nucleotide-diphossugar_trans"/>
</dbReference>
<dbReference type="Proteomes" id="UP000831113">
    <property type="component" value="Chromosome"/>
</dbReference>
<dbReference type="Gene3D" id="3.90.550.10">
    <property type="entry name" value="Spore Coat Polysaccharide Biosynthesis Protein SpsA, Chain A"/>
    <property type="match status" value="1"/>
</dbReference>
<protein>
    <submittedName>
        <fullName evidence="2">Glycosyltransferase</fullName>
    </submittedName>
</protein>
<accession>A0ABY4D421</accession>
<reference evidence="2 3" key="1">
    <citation type="submission" date="2022-03" db="EMBL/GenBank/DDBJ databases">
        <title>Hymenobactersp. isolated from the air.</title>
        <authorList>
            <person name="Won M."/>
            <person name="Kwon S.-W."/>
        </authorList>
    </citation>
    <scope>NUCLEOTIDE SEQUENCE [LARGE SCALE GENOMIC DNA]</scope>
    <source>
        <strain evidence="2 3">KACC 21982</strain>
    </source>
</reference>
<proteinExistence type="predicted"/>